<protein>
    <submittedName>
        <fullName evidence="2">Uncharacterized protein</fullName>
    </submittedName>
</protein>
<dbReference type="KEGG" id="rul:UC8_38240"/>
<feature type="compositionally biased region" description="Low complexity" evidence="1">
    <location>
        <begin position="33"/>
        <end position="42"/>
    </location>
</feature>
<dbReference type="EMBL" id="CP042914">
    <property type="protein sequence ID" value="QEG41798.1"/>
    <property type="molecule type" value="Genomic_DNA"/>
</dbReference>
<reference evidence="2 3" key="1">
    <citation type="submission" date="2019-08" db="EMBL/GenBank/DDBJ databases">
        <title>Deep-cultivation of Planctomycetes and their phenomic and genomic characterization uncovers novel biology.</title>
        <authorList>
            <person name="Wiegand S."/>
            <person name="Jogler M."/>
            <person name="Boedeker C."/>
            <person name="Pinto D."/>
            <person name="Vollmers J."/>
            <person name="Rivas-Marin E."/>
            <person name="Kohn T."/>
            <person name="Peeters S.H."/>
            <person name="Heuer A."/>
            <person name="Rast P."/>
            <person name="Oberbeckmann S."/>
            <person name="Bunk B."/>
            <person name="Jeske O."/>
            <person name="Meyerdierks A."/>
            <person name="Storesund J.E."/>
            <person name="Kallscheuer N."/>
            <person name="Luecker S."/>
            <person name="Lage O.M."/>
            <person name="Pohl T."/>
            <person name="Merkel B.J."/>
            <person name="Hornburger P."/>
            <person name="Mueller R.-W."/>
            <person name="Bruemmer F."/>
            <person name="Labrenz M."/>
            <person name="Spormann A.M."/>
            <person name="Op den Camp H."/>
            <person name="Overmann J."/>
            <person name="Amann R."/>
            <person name="Jetten M.S.M."/>
            <person name="Mascher T."/>
            <person name="Medema M.H."/>
            <person name="Devos D.P."/>
            <person name="Kaster A.-K."/>
            <person name="Ovreas L."/>
            <person name="Rohde M."/>
            <person name="Galperin M.Y."/>
            <person name="Jogler C."/>
        </authorList>
    </citation>
    <scope>NUCLEOTIDE SEQUENCE [LARGE SCALE GENOMIC DNA]</scope>
    <source>
        <strain evidence="2 3">UC8</strain>
    </source>
</reference>
<proteinExistence type="predicted"/>
<sequence length="53" mass="5623">MTSNDPKHIEASSNNQKGIEHSKAPCSSELQPEKSSSAATEKSALDSLPARLN</sequence>
<dbReference type="Proteomes" id="UP000325286">
    <property type="component" value="Chromosome"/>
</dbReference>
<dbReference type="AlphaFoldDB" id="A0A5B9QRY1"/>
<organism evidence="2 3">
    <name type="scientific">Roseimaritima ulvae</name>
    <dbReference type="NCBI Taxonomy" id="980254"/>
    <lineage>
        <taxon>Bacteria</taxon>
        <taxon>Pseudomonadati</taxon>
        <taxon>Planctomycetota</taxon>
        <taxon>Planctomycetia</taxon>
        <taxon>Pirellulales</taxon>
        <taxon>Pirellulaceae</taxon>
        <taxon>Roseimaritima</taxon>
    </lineage>
</organism>
<keyword evidence="3" id="KW-1185">Reference proteome</keyword>
<gene>
    <name evidence="2" type="ORF">UC8_38240</name>
</gene>
<evidence type="ECO:0000313" key="2">
    <source>
        <dbReference type="EMBL" id="QEG41798.1"/>
    </source>
</evidence>
<evidence type="ECO:0000256" key="1">
    <source>
        <dbReference type="SAM" id="MobiDB-lite"/>
    </source>
</evidence>
<feature type="compositionally biased region" description="Basic and acidic residues" evidence="1">
    <location>
        <begin position="1"/>
        <end position="10"/>
    </location>
</feature>
<accession>A0A5B9QRY1</accession>
<feature type="region of interest" description="Disordered" evidence="1">
    <location>
        <begin position="1"/>
        <end position="53"/>
    </location>
</feature>
<name>A0A5B9QRY1_9BACT</name>
<evidence type="ECO:0000313" key="3">
    <source>
        <dbReference type="Proteomes" id="UP000325286"/>
    </source>
</evidence>